<accession>A0ABQ7GH10</accession>
<dbReference type="InterPro" id="IPR001611">
    <property type="entry name" value="Leu-rich_rpt"/>
</dbReference>
<dbReference type="SUPFAM" id="SSF52075">
    <property type="entry name" value="Outer arm dynein light chain 1"/>
    <property type="match status" value="1"/>
</dbReference>
<protein>
    <submittedName>
        <fullName evidence="4">Uncharacterized protein</fullName>
    </submittedName>
</protein>
<dbReference type="SMART" id="SM00364">
    <property type="entry name" value="LRR_BAC"/>
    <property type="match status" value="7"/>
</dbReference>
<dbReference type="SUPFAM" id="SSF52058">
    <property type="entry name" value="L domain-like"/>
    <property type="match status" value="1"/>
</dbReference>
<keyword evidence="2" id="KW-0433">Leucine-rich repeat</keyword>
<dbReference type="Pfam" id="PF00560">
    <property type="entry name" value="LRR_1"/>
    <property type="match status" value="3"/>
</dbReference>
<evidence type="ECO:0000256" key="2">
    <source>
        <dbReference type="ARBA" id="ARBA00022614"/>
    </source>
</evidence>
<evidence type="ECO:0000256" key="3">
    <source>
        <dbReference type="ARBA" id="ARBA00022737"/>
    </source>
</evidence>
<dbReference type="EMBL" id="MU069785">
    <property type="protein sequence ID" value="KAF5833893.1"/>
    <property type="molecule type" value="Genomic_DNA"/>
</dbReference>
<evidence type="ECO:0000256" key="1">
    <source>
        <dbReference type="ARBA" id="ARBA00004430"/>
    </source>
</evidence>
<dbReference type="PANTHER" id="PTHR48051">
    <property type="match status" value="1"/>
</dbReference>
<evidence type="ECO:0000313" key="5">
    <source>
        <dbReference type="Proteomes" id="UP000815325"/>
    </source>
</evidence>
<name>A0ABQ7GH10_DUNSA</name>
<comment type="caution">
    <text evidence="4">The sequence shown here is derived from an EMBL/GenBank/DDBJ whole genome shotgun (WGS) entry which is preliminary data.</text>
</comment>
<dbReference type="PANTHER" id="PTHR48051:SF1">
    <property type="entry name" value="RAS SUPPRESSOR PROTEIN 1"/>
    <property type="match status" value="1"/>
</dbReference>
<comment type="subcellular location">
    <subcellularLocation>
        <location evidence="1">Cytoplasm</location>
        <location evidence="1">Cytoskeleton</location>
        <location evidence="1">Cilium axoneme</location>
    </subcellularLocation>
</comment>
<dbReference type="InterPro" id="IPR003591">
    <property type="entry name" value="Leu-rich_rpt_typical-subtyp"/>
</dbReference>
<organism evidence="4 5">
    <name type="scientific">Dunaliella salina</name>
    <name type="common">Green alga</name>
    <name type="synonym">Protococcus salinus</name>
    <dbReference type="NCBI Taxonomy" id="3046"/>
    <lineage>
        <taxon>Eukaryota</taxon>
        <taxon>Viridiplantae</taxon>
        <taxon>Chlorophyta</taxon>
        <taxon>core chlorophytes</taxon>
        <taxon>Chlorophyceae</taxon>
        <taxon>CS clade</taxon>
        <taxon>Chlamydomonadales</taxon>
        <taxon>Dunaliellaceae</taxon>
        <taxon>Dunaliella</taxon>
    </lineage>
</organism>
<proteinExistence type="predicted"/>
<gene>
    <name evidence="4" type="ORF">DUNSADRAFT_9640</name>
</gene>
<keyword evidence="3" id="KW-0677">Repeat</keyword>
<sequence length="609" mass="66846">MPTNHDEQQVFVRKGARLTSFPAEALTIVSLKVLDLSSNDIPTITPGIFPRLPSLEVCDLSRNKMVSLPDDIGALQSLQRLSVAHNKLSSLPDSLCQITTLVWLNIKSNSIQHLRGNIRLWGRLQVLNVSNNNLEILPADVGWLPLKELHVSGNPSLRIPQTVLKHGFKAIISYLQVVCEQHRLVERHLSRFTHPDATADDADAEPSFDSSSSAANGLSVEQRISEAANTGILDFKGCATSDALDAARQDLHAVYVADLRSSRCTEIDANVLSFENLVILNASFNQISWIADGVVPGSLGVLNASFNKLEELPSSLGSSPVLQQMYLANNQLSDLPESFANLPIVDLFLSENEFTRIPRALLGMGQLAKLSMACCKLQELSEELGKMDSLRFLDVSFNELQDLPESLTNLTSLNALNISFNPLQTFPRVIPSLTALLELNLDFTNVSDLPPDIGKLRHLEGLQIEGNHFEEPLRSLYQANPLLLVQIHNTALTSLDLSGIGLTCFPIQLASLTGLSALNLSRNMIPSFPPELGLLTNIRHLSVKENPLVPPFRQIAEAHGSRSIIDYLDSTCTKLDLSNCELHELPEQVLSHGTHLQQLKLANNKCVLG</sequence>
<keyword evidence="5" id="KW-1185">Reference proteome</keyword>
<dbReference type="Gene3D" id="3.80.10.10">
    <property type="entry name" value="Ribonuclease Inhibitor"/>
    <property type="match status" value="5"/>
</dbReference>
<reference evidence="4" key="1">
    <citation type="submission" date="2017-08" db="EMBL/GenBank/DDBJ databases">
        <authorList>
            <person name="Polle J.E."/>
            <person name="Barry K."/>
            <person name="Cushman J."/>
            <person name="Schmutz J."/>
            <person name="Tran D."/>
            <person name="Hathwaick L.T."/>
            <person name="Yim W.C."/>
            <person name="Jenkins J."/>
            <person name="Mckie-Krisberg Z.M."/>
            <person name="Prochnik S."/>
            <person name="Lindquist E."/>
            <person name="Dockter R.B."/>
            <person name="Adam C."/>
            <person name="Molina H."/>
            <person name="Bunkerborg J."/>
            <person name="Jin E."/>
            <person name="Buchheim M."/>
            <person name="Magnuson J."/>
        </authorList>
    </citation>
    <scope>NUCLEOTIDE SEQUENCE</scope>
    <source>
        <strain evidence="4">CCAP 19/18</strain>
    </source>
</reference>
<dbReference type="PROSITE" id="PS51450">
    <property type="entry name" value="LRR"/>
    <property type="match status" value="4"/>
</dbReference>
<dbReference type="InterPro" id="IPR050216">
    <property type="entry name" value="LRR_domain-containing"/>
</dbReference>
<dbReference type="InterPro" id="IPR032675">
    <property type="entry name" value="LRR_dom_sf"/>
</dbReference>
<dbReference type="SMART" id="SM00369">
    <property type="entry name" value="LRR_TYP"/>
    <property type="match status" value="11"/>
</dbReference>
<dbReference type="Proteomes" id="UP000815325">
    <property type="component" value="Unassembled WGS sequence"/>
</dbReference>
<evidence type="ECO:0000313" key="4">
    <source>
        <dbReference type="EMBL" id="KAF5833893.1"/>
    </source>
</evidence>
<dbReference type="Pfam" id="PF13855">
    <property type="entry name" value="LRR_8"/>
    <property type="match status" value="1"/>
</dbReference>